<evidence type="ECO:0000313" key="1">
    <source>
        <dbReference type="EMBL" id="QJA54761.1"/>
    </source>
</evidence>
<dbReference type="EMBL" id="MT144535">
    <property type="protein sequence ID" value="QJA54761.1"/>
    <property type="molecule type" value="Genomic_DNA"/>
</dbReference>
<name>A0A6H2A555_9ZZZZ</name>
<protein>
    <submittedName>
        <fullName evidence="1">Uncharacterized protein</fullName>
    </submittedName>
</protein>
<reference evidence="1" key="1">
    <citation type="submission" date="2020-03" db="EMBL/GenBank/DDBJ databases">
        <title>The deep terrestrial virosphere.</title>
        <authorList>
            <person name="Holmfeldt K."/>
            <person name="Nilsson E."/>
            <person name="Simone D."/>
            <person name="Lopez-Fernandez M."/>
            <person name="Wu X."/>
            <person name="de Brujin I."/>
            <person name="Lundin D."/>
            <person name="Andersson A."/>
            <person name="Bertilsson S."/>
            <person name="Dopson M."/>
        </authorList>
    </citation>
    <scope>NUCLEOTIDE SEQUENCE</scope>
    <source>
        <strain evidence="1">TM448A05660</strain>
    </source>
</reference>
<proteinExistence type="predicted"/>
<organism evidence="1">
    <name type="scientific">viral metagenome</name>
    <dbReference type="NCBI Taxonomy" id="1070528"/>
    <lineage>
        <taxon>unclassified sequences</taxon>
        <taxon>metagenomes</taxon>
        <taxon>organismal metagenomes</taxon>
    </lineage>
</organism>
<sequence length="142" mass="16287">MCNLTENLSMHSFTGYKVVYKLVWNYYSIATGIKYEIGKLLPESKKITPISIGNYFKSNILNEDSMWFSPEMSGRTCVFRSFFNASRMKDDILAFLEEYGEKKPHGSFKVVKVTLEIDLMAGLYPLTEEVVAGRMITKIVEI</sequence>
<gene>
    <name evidence="1" type="ORF">TM448A05660_0008</name>
</gene>
<accession>A0A6H2A555</accession>
<dbReference type="AlphaFoldDB" id="A0A6H2A555"/>